<reference evidence="1" key="2">
    <citation type="submission" date="2020-02" db="EMBL/GenBank/DDBJ databases">
        <authorList>
            <person name="Gilchrist C.L.M."/>
            <person name="Chooi Y.-H."/>
        </authorList>
    </citation>
    <scope>NUCLEOTIDE SEQUENCE</scope>
    <source>
        <strain evidence="1">MST-FP2251</strain>
    </source>
</reference>
<evidence type="ECO:0000313" key="1">
    <source>
        <dbReference type="EMBL" id="KAF9884201.1"/>
    </source>
</evidence>
<protein>
    <submittedName>
        <fullName evidence="1">Uncharacterized protein</fullName>
    </submittedName>
</protein>
<organism evidence="1 2">
    <name type="scientific">Aspergillus nanangensis</name>
    <dbReference type="NCBI Taxonomy" id="2582783"/>
    <lineage>
        <taxon>Eukaryota</taxon>
        <taxon>Fungi</taxon>
        <taxon>Dikarya</taxon>
        <taxon>Ascomycota</taxon>
        <taxon>Pezizomycotina</taxon>
        <taxon>Eurotiomycetes</taxon>
        <taxon>Eurotiomycetidae</taxon>
        <taxon>Eurotiales</taxon>
        <taxon>Aspergillaceae</taxon>
        <taxon>Aspergillus</taxon>
        <taxon>Aspergillus subgen. Circumdati</taxon>
    </lineage>
</organism>
<accession>A0AAD4GP89</accession>
<dbReference type="Proteomes" id="UP001194746">
    <property type="component" value="Unassembled WGS sequence"/>
</dbReference>
<sequence length="454" mass="52608">MDHKIEIPEALVRKWETLNTLTKNPKTEVNVQLQPNDMTLLESLIRGENVNVLTRAFPKDKSETEWIVRQADINLAKKSDVEFIRSEICKRLRKVQKSLKSTVEGFQDLETKKDRDNTPACDESLPFSEIHGSFMCRYDTYFRRLKISHDFKQTKDLCKIIDLDRDNLILIQLLVSEMDKSLTTEVYTRIAAYSLQQNSIFGLIWAVLWPGSNLDDLGPAYRKVKGKSLDRDAICSHVAETIIPQPAEREMVQKLKFIQRYYKALNCAHGDLKLSDRELVRAYGRVRNPFSWDDKSWALRSILLHRLIQEYPEDGIKLYSYVISQPDQRKLQPHTACMVTFLSLEISKEKLRKTEYLSPYWAQKKARDDFQKVQTDLKDAIKYLQDEGILKNLSHEIKSICCEAPDLISEDVYMWSSLDSGVTLLEGLSAIWGSPQAKVLQEPVLKLKSLLKKF</sequence>
<name>A0AAD4GP89_ASPNN</name>
<gene>
    <name evidence="1" type="ORF">FE257_002192</name>
</gene>
<comment type="caution">
    <text evidence="1">The sequence shown here is derived from an EMBL/GenBank/DDBJ whole genome shotgun (WGS) entry which is preliminary data.</text>
</comment>
<proteinExistence type="predicted"/>
<dbReference type="AlphaFoldDB" id="A0AAD4GP89"/>
<dbReference type="EMBL" id="VCAU01000130">
    <property type="protein sequence ID" value="KAF9884201.1"/>
    <property type="molecule type" value="Genomic_DNA"/>
</dbReference>
<evidence type="ECO:0000313" key="2">
    <source>
        <dbReference type="Proteomes" id="UP001194746"/>
    </source>
</evidence>
<keyword evidence="2" id="KW-1185">Reference proteome</keyword>
<reference evidence="1" key="1">
    <citation type="journal article" date="2019" name="Beilstein J. Org. Chem.">
        <title>Nanangenines: drimane sesquiterpenoids as the dominant metabolite cohort of a novel Australian fungus, Aspergillus nanangensis.</title>
        <authorList>
            <person name="Lacey H.J."/>
            <person name="Gilchrist C.L.M."/>
            <person name="Crombie A."/>
            <person name="Kalaitzis J.A."/>
            <person name="Vuong D."/>
            <person name="Rutledge P.J."/>
            <person name="Turner P."/>
            <person name="Pitt J.I."/>
            <person name="Lacey E."/>
            <person name="Chooi Y.H."/>
            <person name="Piggott A.M."/>
        </authorList>
    </citation>
    <scope>NUCLEOTIDE SEQUENCE</scope>
    <source>
        <strain evidence="1">MST-FP2251</strain>
    </source>
</reference>